<evidence type="ECO:0000313" key="9">
    <source>
        <dbReference type="Proteomes" id="UP000074382"/>
    </source>
</evidence>
<evidence type="ECO:0000256" key="4">
    <source>
        <dbReference type="ARBA" id="ARBA00022801"/>
    </source>
</evidence>
<dbReference type="InterPro" id="IPR025202">
    <property type="entry name" value="PLD-like_dom"/>
</dbReference>
<evidence type="ECO:0000256" key="6">
    <source>
        <dbReference type="ARBA" id="ARBA00023098"/>
    </source>
</evidence>
<keyword evidence="6" id="KW-0443">Lipid metabolism</keyword>
<protein>
    <recommendedName>
        <fullName evidence="3">phospholipase D</fullName>
        <ecNumber evidence="3">3.1.4.4</ecNumber>
    </recommendedName>
</protein>
<evidence type="ECO:0000259" key="7">
    <source>
        <dbReference type="PROSITE" id="PS50035"/>
    </source>
</evidence>
<dbReference type="GO" id="GO:0006793">
    <property type="term" value="P:phosphorus metabolic process"/>
    <property type="evidence" value="ECO:0007669"/>
    <property type="project" value="UniProtKB-ARBA"/>
</dbReference>
<dbReference type="AlphaFoldDB" id="A0A147KGW1"/>
<name>A0A147KGW1_THECS</name>
<proteinExistence type="inferred from homology"/>
<dbReference type="GO" id="GO:0016042">
    <property type="term" value="P:lipid catabolic process"/>
    <property type="evidence" value="ECO:0007669"/>
    <property type="project" value="UniProtKB-KW"/>
</dbReference>
<evidence type="ECO:0000256" key="1">
    <source>
        <dbReference type="ARBA" id="ARBA00000798"/>
    </source>
</evidence>
<organism evidence="8 9">
    <name type="scientific">Thermobifida cellulosilytica TB100</name>
    <dbReference type="NCBI Taxonomy" id="665004"/>
    <lineage>
        <taxon>Bacteria</taxon>
        <taxon>Bacillati</taxon>
        <taxon>Actinomycetota</taxon>
        <taxon>Actinomycetes</taxon>
        <taxon>Streptosporangiales</taxon>
        <taxon>Nocardiopsidaceae</taxon>
        <taxon>Thermobifida</taxon>
    </lineage>
</organism>
<evidence type="ECO:0000256" key="3">
    <source>
        <dbReference type="ARBA" id="ARBA00012027"/>
    </source>
</evidence>
<dbReference type="Proteomes" id="UP000074382">
    <property type="component" value="Unassembled WGS sequence"/>
</dbReference>
<dbReference type="Pfam" id="PF13091">
    <property type="entry name" value="PLDc_2"/>
    <property type="match status" value="1"/>
</dbReference>
<sequence>MTRFEEAASAAAAALGAEALDALAERIAAGWPPHAILGERGWRFDEAAAPVLAALDGEVPPPEAAAYLRGLAEGLRRGRSDTTVETVWSGPASNAVPVRATAQVLLDVIAETTRELRLMTYSARPHREVRAALAAAVARGVAVTVVVETLRGAGGALEGDEPAAAFAGIGGVRVWHWPTGQRAVRHGKMHAKLAVGDRRTLLVSSANLTQSGVAANIEAGLLVRGGPAPRRVAEHIDALQAAGVLRPFGGGRDS</sequence>
<evidence type="ECO:0000313" key="8">
    <source>
        <dbReference type="EMBL" id="KUP96511.1"/>
    </source>
</evidence>
<dbReference type="RefSeq" id="WP_068754014.1">
    <property type="nucleotide sequence ID" value="NZ_KQ950180.1"/>
</dbReference>
<keyword evidence="4" id="KW-0378">Hydrolase</keyword>
<dbReference type="NCBIfam" id="NF038319">
    <property type="entry name" value="DISARM_DrmC_I"/>
    <property type="match status" value="1"/>
</dbReference>
<dbReference type="EMBL" id="LGEM01000089">
    <property type="protein sequence ID" value="KUP96511.1"/>
    <property type="molecule type" value="Genomic_DNA"/>
</dbReference>
<dbReference type="STRING" id="665004.AC529_12240"/>
<comment type="similarity">
    <text evidence="2">Belongs to the phospholipase D family.</text>
</comment>
<comment type="caution">
    <text evidence="8">The sequence shown here is derived from an EMBL/GenBank/DDBJ whole genome shotgun (WGS) entry which is preliminary data.</text>
</comment>
<comment type="catalytic activity">
    <reaction evidence="1">
        <text>a 1,2-diacyl-sn-glycero-3-phosphocholine + H2O = a 1,2-diacyl-sn-glycero-3-phosphate + choline + H(+)</text>
        <dbReference type="Rhea" id="RHEA:14445"/>
        <dbReference type="ChEBI" id="CHEBI:15354"/>
        <dbReference type="ChEBI" id="CHEBI:15377"/>
        <dbReference type="ChEBI" id="CHEBI:15378"/>
        <dbReference type="ChEBI" id="CHEBI:57643"/>
        <dbReference type="ChEBI" id="CHEBI:58608"/>
        <dbReference type="EC" id="3.1.4.4"/>
    </reaction>
</comment>
<gene>
    <name evidence="8" type="ORF">AC529_12240</name>
</gene>
<dbReference type="PANTHER" id="PTHR43856:SF1">
    <property type="entry name" value="MITOCHONDRIAL CARDIOLIPIN HYDROLASE"/>
    <property type="match status" value="1"/>
</dbReference>
<dbReference type="EC" id="3.1.4.4" evidence="3"/>
<dbReference type="GO" id="GO:0016891">
    <property type="term" value="F:RNA endonuclease activity producing 5'-phosphomonoesters, hydrolytic mechanism"/>
    <property type="evidence" value="ECO:0007669"/>
    <property type="project" value="TreeGrafter"/>
</dbReference>
<keyword evidence="5" id="KW-0442">Lipid degradation</keyword>
<feature type="domain" description="PLD phosphodiesterase" evidence="7">
    <location>
        <begin position="185"/>
        <end position="212"/>
    </location>
</feature>
<dbReference type="SUPFAM" id="SSF56024">
    <property type="entry name" value="Phospholipase D/nuclease"/>
    <property type="match status" value="1"/>
</dbReference>
<reference evidence="9" key="1">
    <citation type="journal article" date="2017" name="Acta Aliment.">
        <title>Plant polysaccharide degrading enzyme system of Thermpbifida cellulosilytica TB100 revealed by de novo genome project data.</title>
        <authorList>
            <person name="Toth A."/>
            <person name="Baka E."/>
            <person name="Luzics S."/>
            <person name="Bata-Vidacs I."/>
            <person name="Nagy I."/>
            <person name="Balint B."/>
            <person name="Herceg R."/>
            <person name="Olasz F."/>
            <person name="Wilk T."/>
            <person name="Nagy T."/>
            <person name="Kriszt B."/>
            <person name="Nagy I."/>
            <person name="Kukolya J."/>
        </authorList>
    </citation>
    <scope>NUCLEOTIDE SEQUENCE [LARGE SCALE GENOMIC DNA]</scope>
    <source>
        <strain evidence="9">TB100</strain>
    </source>
</reference>
<keyword evidence="8" id="KW-0540">Nuclease</keyword>
<dbReference type="PROSITE" id="PS50035">
    <property type="entry name" value="PLD"/>
    <property type="match status" value="1"/>
</dbReference>
<dbReference type="InterPro" id="IPR001736">
    <property type="entry name" value="PLipase_D/transphosphatidylase"/>
</dbReference>
<evidence type="ECO:0000256" key="2">
    <source>
        <dbReference type="ARBA" id="ARBA00008664"/>
    </source>
</evidence>
<dbReference type="PANTHER" id="PTHR43856">
    <property type="entry name" value="CARDIOLIPIN HYDROLASE"/>
    <property type="match status" value="1"/>
</dbReference>
<evidence type="ECO:0000256" key="5">
    <source>
        <dbReference type="ARBA" id="ARBA00022963"/>
    </source>
</evidence>
<dbReference type="PATRIC" id="fig|665004.4.peg.1160"/>
<keyword evidence="9" id="KW-1185">Reference proteome</keyword>
<dbReference type="InterPro" id="IPR051406">
    <property type="entry name" value="PLD_domain"/>
</dbReference>
<dbReference type="InterPro" id="IPR047955">
    <property type="entry name" value="DrmC-like"/>
</dbReference>
<dbReference type="Gene3D" id="3.30.870.10">
    <property type="entry name" value="Endonuclease Chain A"/>
    <property type="match status" value="1"/>
</dbReference>
<accession>A0A147KGW1</accession>
<keyword evidence="8" id="KW-0255">Endonuclease</keyword>
<dbReference type="OrthoDB" id="3208380at2"/>
<dbReference type="GO" id="GO:0004630">
    <property type="term" value="F:phospholipase D activity"/>
    <property type="evidence" value="ECO:0007669"/>
    <property type="project" value="UniProtKB-EC"/>
</dbReference>